<feature type="transmembrane region" description="Helical" evidence="6">
    <location>
        <begin position="794"/>
        <end position="816"/>
    </location>
</feature>
<feature type="transmembrane region" description="Helical" evidence="6">
    <location>
        <begin position="279"/>
        <end position="297"/>
    </location>
</feature>
<accession>W4FZA5</accession>
<organism evidence="8">
    <name type="scientific">Aphanomyces astaci</name>
    <name type="common">Crayfish plague agent</name>
    <dbReference type="NCBI Taxonomy" id="112090"/>
    <lineage>
        <taxon>Eukaryota</taxon>
        <taxon>Sar</taxon>
        <taxon>Stramenopiles</taxon>
        <taxon>Oomycota</taxon>
        <taxon>Saprolegniomycetes</taxon>
        <taxon>Saprolegniales</taxon>
        <taxon>Verrucalvaceae</taxon>
        <taxon>Aphanomyces</taxon>
    </lineage>
</organism>
<dbReference type="Pfam" id="PF04547">
    <property type="entry name" value="Anoctamin"/>
    <property type="match status" value="1"/>
</dbReference>
<keyword evidence="4 6" id="KW-0472">Membrane</keyword>
<dbReference type="GO" id="GO:0016020">
    <property type="term" value="C:membrane"/>
    <property type="evidence" value="ECO:0007669"/>
    <property type="project" value="UniProtKB-SubCell"/>
</dbReference>
<dbReference type="AlphaFoldDB" id="W4FZA5"/>
<evidence type="ECO:0000256" key="2">
    <source>
        <dbReference type="ARBA" id="ARBA00022692"/>
    </source>
</evidence>
<name>W4FZA5_APHAT</name>
<feature type="region of interest" description="Disordered" evidence="5">
    <location>
        <begin position="855"/>
        <end position="905"/>
    </location>
</feature>
<dbReference type="GeneID" id="20814169"/>
<dbReference type="RefSeq" id="XP_009837598.1">
    <property type="nucleotide sequence ID" value="XM_009839296.1"/>
</dbReference>
<keyword evidence="2 6" id="KW-0812">Transmembrane</keyword>
<comment type="subcellular location">
    <subcellularLocation>
        <location evidence="1">Membrane</location>
        <topology evidence="1">Multi-pass membrane protein</topology>
    </subcellularLocation>
</comment>
<dbReference type="PANTHER" id="PTHR12308">
    <property type="entry name" value="ANOCTAMIN"/>
    <property type="match status" value="1"/>
</dbReference>
<keyword evidence="3 6" id="KW-1133">Transmembrane helix</keyword>
<reference evidence="8" key="1">
    <citation type="submission" date="2013-12" db="EMBL/GenBank/DDBJ databases">
        <title>The Genome Sequence of Aphanomyces astaci APO3.</title>
        <authorList>
            <consortium name="The Broad Institute Genomics Platform"/>
            <person name="Russ C."/>
            <person name="Tyler B."/>
            <person name="van West P."/>
            <person name="Dieguez-Uribeondo J."/>
            <person name="Young S.K."/>
            <person name="Zeng Q."/>
            <person name="Gargeya S."/>
            <person name="Fitzgerald M."/>
            <person name="Abouelleil A."/>
            <person name="Alvarado L."/>
            <person name="Chapman S.B."/>
            <person name="Gainer-Dewar J."/>
            <person name="Goldberg J."/>
            <person name="Griggs A."/>
            <person name="Gujja S."/>
            <person name="Hansen M."/>
            <person name="Howarth C."/>
            <person name="Imamovic A."/>
            <person name="Ireland A."/>
            <person name="Larimer J."/>
            <person name="McCowan C."/>
            <person name="Murphy C."/>
            <person name="Pearson M."/>
            <person name="Poon T.W."/>
            <person name="Priest M."/>
            <person name="Roberts A."/>
            <person name="Saif S."/>
            <person name="Shea T."/>
            <person name="Sykes S."/>
            <person name="Wortman J."/>
            <person name="Nusbaum C."/>
            <person name="Birren B."/>
        </authorList>
    </citation>
    <scope>NUCLEOTIDE SEQUENCE [LARGE SCALE GENOMIC DNA]</scope>
    <source>
        <strain evidence="8">APO3</strain>
    </source>
</reference>
<feature type="compositionally biased region" description="Basic and acidic residues" evidence="5">
    <location>
        <begin position="880"/>
        <end position="905"/>
    </location>
</feature>
<gene>
    <name evidence="8" type="ORF">H257_12173</name>
</gene>
<dbReference type="PANTHER" id="PTHR12308:SF73">
    <property type="entry name" value="ANOCTAMIN"/>
    <property type="match status" value="1"/>
</dbReference>
<evidence type="ECO:0000259" key="7">
    <source>
        <dbReference type="Pfam" id="PF04547"/>
    </source>
</evidence>
<evidence type="ECO:0000256" key="6">
    <source>
        <dbReference type="SAM" id="Phobius"/>
    </source>
</evidence>
<dbReference type="InterPro" id="IPR007632">
    <property type="entry name" value="Anoctamin"/>
</dbReference>
<evidence type="ECO:0000256" key="5">
    <source>
        <dbReference type="SAM" id="MobiDB-lite"/>
    </source>
</evidence>
<dbReference type="EMBL" id="KI913152">
    <property type="protein sequence ID" value="ETV72812.1"/>
    <property type="molecule type" value="Genomic_DNA"/>
</dbReference>
<feature type="transmembrane region" description="Helical" evidence="6">
    <location>
        <begin position="378"/>
        <end position="401"/>
    </location>
</feature>
<feature type="transmembrane region" description="Helical" evidence="6">
    <location>
        <begin position="471"/>
        <end position="492"/>
    </location>
</feature>
<evidence type="ECO:0000313" key="8">
    <source>
        <dbReference type="EMBL" id="ETV72812.1"/>
    </source>
</evidence>
<proteinExistence type="predicted"/>
<evidence type="ECO:0000256" key="1">
    <source>
        <dbReference type="ARBA" id="ARBA00004141"/>
    </source>
</evidence>
<evidence type="ECO:0000256" key="3">
    <source>
        <dbReference type="ARBA" id="ARBA00022989"/>
    </source>
</evidence>
<evidence type="ECO:0000256" key="4">
    <source>
        <dbReference type="ARBA" id="ARBA00023136"/>
    </source>
</evidence>
<feature type="transmembrane region" description="Helical" evidence="6">
    <location>
        <begin position="735"/>
        <end position="756"/>
    </location>
</feature>
<feature type="transmembrane region" description="Helical" evidence="6">
    <location>
        <begin position="421"/>
        <end position="443"/>
    </location>
</feature>
<feature type="transmembrane region" description="Helical" evidence="6">
    <location>
        <begin position="558"/>
        <end position="583"/>
    </location>
</feature>
<dbReference type="GO" id="GO:0005254">
    <property type="term" value="F:chloride channel activity"/>
    <property type="evidence" value="ECO:0007669"/>
    <property type="project" value="TreeGrafter"/>
</dbReference>
<dbReference type="OrthoDB" id="296386at2759"/>
<sequence>MDSSDGEVHLEEGKNIQNNPLSMFDLTPTTSTFTKSSLPYSKSPRHVGAVGTFRYLTPSDLKTSSGKAPYDFAVIAHRSVQQSPKGCWFWPFNTAERLGFRRLCMVSSPLLEDGEDEHRRIVEKLCAQGLSIDIIDGGHSTGELTSDFFILLIRASDEVATAYAKKFRRKLWVDHGGVCDMPQDFMDHAARPITPAERIQIVEYIVDVRAGLSKARDRWIHDMFPVHDNKMTTQLLTNYVAAFPGTLERRNRQFIDSIRHNFGEKVAYYFAFMHFYNKALLPLALLGIAMQILHSAISTTAYMRVLPFWGVGVSVIWSFVFLKAWDRENATMQFAWNAKLHVKQIEYPNPSFHGQDVENPLTGEMTKKQTQSWRRGPIYVLGAMFMLLQTAIMLVLVALWVSIYEMLKDKYKAGGLFTTQWFAILAEGIVFGLFVDVIQWNFVVTNMARLFTTWENYPTEEQHERALIRKLFLMDFLNYYTWFFSLAFVYVVPTLGDALTNVFNTALFHDAPNCCFGPYLKEVGPFAFECSRCPGGDASKLCTPCTGWFTFDVHHVDLSAMFVTPIVVTQLLNIVINTVMPLLSKWRQERLRAAADADAHQRVMDAGSMKILGNLDYDQTYVLRTCVCKSATVFGNKDQSRYLEYTPAEIETLNQKAREILFESEQAHYDPYNDFHQLTVQYGFTVMFSILWPPMPMACMLINFLKVRTDGYRLCRTLKRPFPRKANGIGAWRDIFGTFAYIAVVVNILLVCMSTGSMEFYSDLCIKDYAFNLDKEGKSLVDFVMGPNFYCLNFTLRLVVIIVLEHLLLAVAYLVMVKIPGVPSRLQAIMDAREHKFKKMLEASEPHLPLDLATSPTIADNLPVPPPTKQRASITKTKSPPKDKTPDSLKRKDSDKAALARQWSD</sequence>
<protein>
    <recommendedName>
        <fullName evidence="7">Anoctamin transmembrane domain-containing protein</fullName>
    </recommendedName>
</protein>
<dbReference type="VEuPathDB" id="FungiDB:H257_12173"/>
<dbReference type="InterPro" id="IPR049452">
    <property type="entry name" value="Anoctamin_TM"/>
</dbReference>
<feature type="domain" description="Anoctamin transmembrane" evidence="7">
    <location>
        <begin position="258"/>
        <end position="830"/>
    </location>
</feature>
<feature type="transmembrane region" description="Helical" evidence="6">
    <location>
        <begin position="303"/>
        <end position="322"/>
    </location>
</feature>